<name>A0A931NJT3_9BURK</name>
<dbReference type="RefSeq" id="WP_198112740.1">
    <property type="nucleotide sequence ID" value="NZ_JAEDAK010000016.1"/>
</dbReference>
<dbReference type="Proteomes" id="UP000613266">
    <property type="component" value="Unassembled WGS sequence"/>
</dbReference>
<proteinExistence type="predicted"/>
<accession>A0A931NJT3</accession>
<dbReference type="AlphaFoldDB" id="A0A931NJT3"/>
<keyword evidence="2" id="KW-1185">Reference proteome</keyword>
<evidence type="ECO:0000313" key="2">
    <source>
        <dbReference type="Proteomes" id="UP000613266"/>
    </source>
</evidence>
<evidence type="ECO:0000313" key="1">
    <source>
        <dbReference type="EMBL" id="MBH9578975.1"/>
    </source>
</evidence>
<reference evidence="1" key="1">
    <citation type="submission" date="2020-12" db="EMBL/GenBank/DDBJ databases">
        <title>The genome sequence of Inhella sp. 1Y17.</title>
        <authorList>
            <person name="Liu Y."/>
        </authorList>
    </citation>
    <scope>NUCLEOTIDE SEQUENCE</scope>
    <source>
        <strain evidence="1">1Y17</strain>
    </source>
</reference>
<dbReference type="SUPFAM" id="SSF53850">
    <property type="entry name" value="Periplasmic binding protein-like II"/>
    <property type="match status" value="1"/>
</dbReference>
<sequence length="290" mass="32439">MAALTTRRSGLLWACAGAGAALWPGRARAQVLRARIPRPPRDVDLERFYPLRLLRAVLAASGRPHQIELTAQPIIQARALRELESDSGVIDLVWSMASQAREQRLRAVPVPIYGGLYGWRLLLIRKGEAARFAGLRTLDDLRRLRFVQGSDWPDRQVLEANGLQVDAVPSFEGLFARLAQGSVDAFPRSALEIWSEARQQAARFEVEPLLALRYPAPMLFFVAPGNAALAQALEAGLLRLHARGELTALLTALHGDELRRARLAQRRVIELHNPLLGADYREDKRFLYRP</sequence>
<dbReference type="Gene3D" id="3.40.190.10">
    <property type="entry name" value="Periplasmic binding protein-like II"/>
    <property type="match status" value="2"/>
</dbReference>
<protein>
    <submittedName>
        <fullName evidence="1">Transporter substrate-binding domain-containing protein</fullName>
    </submittedName>
</protein>
<gene>
    <name evidence="1" type="ORF">I7X39_18955</name>
</gene>
<dbReference type="EMBL" id="JAEDAK010000016">
    <property type="protein sequence ID" value="MBH9578975.1"/>
    <property type="molecule type" value="Genomic_DNA"/>
</dbReference>
<organism evidence="1 2">
    <name type="scientific">Inhella proteolytica</name>
    <dbReference type="NCBI Taxonomy" id="2795029"/>
    <lineage>
        <taxon>Bacteria</taxon>
        <taxon>Pseudomonadati</taxon>
        <taxon>Pseudomonadota</taxon>
        <taxon>Betaproteobacteria</taxon>
        <taxon>Burkholderiales</taxon>
        <taxon>Sphaerotilaceae</taxon>
        <taxon>Inhella</taxon>
    </lineage>
</organism>
<comment type="caution">
    <text evidence="1">The sequence shown here is derived from an EMBL/GenBank/DDBJ whole genome shotgun (WGS) entry which is preliminary data.</text>
</comment>